<evidence type="ECO:0000313" key="1">
    <source>
        <dbReference type="Proteomes" id="UP000235220"/>
    </source>
</evidence>
<dbReference type="PANTHER" id="PTHR17695">
    <property type="entry name" value="SMALL SUBUNIT PROCESSOME COMPONENT 20 HOMOLOG"/>
    <property type="match status" value="1"/>
</dbReference>
<keyword evidence="1" id="KW-1185">Reference proteome</keyword>
<protein>
    <submittedName>
        <fullName evidence="2 3">Uncharacterized protein LOC109022156 isoform X3</fullName>
    </submittedName>
</protein>
<dbReference type="RefSeq" id="XP_018860547.1">
    <property type="nucleotide sequence ID" value="XM_019005002.2"/>
</dbReference>
<dbReference type="RefSeq" id="XP_035546349.1">
    <property type="nucleotide sequence ID" value="XM_035690456.1"/>
</dbReference>
<organism evidence="1 3">
    <name type="scientific">Juglans regia</name>
    <name type="common">English walnut</name>
    <dbReference type="NCBI Taxonomy" id="51240"/>
    <lineage>
        <taxon>Eukaryota</taxon>
        <taxon>Viridiplantae</taxon>
        <taxon>Streptophyta</taxon>
        <taxon>Embryophyta</taxon>
        <taxon>Tracheophyta</taxon>
        <taxon>Spermatophyta</taxon>
        <taxon>Magnoliopsida</taxon>
        <taxon>eudicotyledons</taxon>
        <taxon>Gunneridae</taxon>
        <taxon>Pentapetalae</taxon>
        <taxon>rosids</taxon>
        <taxon>fabids</taxon>
        <taxon>Fagales</taxon>
        <taxon>Juglandaceae</taxon>
        <taxon>Juglans</taxon>
    </lineage>
</organism>
<evidence type="ECO:0000313" key="3">
    <source>
        <dbReference type="RefSeq" id="XP_018860547.1"/>
    </source>
</evidence>
<accession>A0A2I4HWP7</accession>
<proteinExistence type="predicted"/>
<reference evidence="2 3" key="1">
    <citation type="submission" date="2025-04" db="UniProtKB">
        <authorList>
            <consortium name="RefSeq"/>
        </authorList>
    </citation>
    <scope>IDENTIFICATION</scope>
    <source>
        <tissue evidence="2 3">Leaves</tissue>
    </source>
</reference>
<dbReference type="OrthoDB" id="360653at2759"/>
<evidence type="ECO:0000313" key="2">
    <source>
        <dbReference type="RefSeq" id="XP_018860540.1"/>
    </source>
</evidence>
<dbReference type="RefSeq" id="XP_018860540.1">
    <property type="nucleotide sequence ID" value="XM_019004995.2"/>
</dbReference>
<dbReference type="Gramene" id="Jr05_09410_p1">
    <property type="protein sequence ID" value="cds.Jr05_09410_p1"/>
    <property type="gene ID" value="Jr05_09410"/>
</dbReference>
<sequence length="225" mass="26509">MGSNPSKMQEPSIYTNKLNYKIKFLFGYNDQKLWVLWHVRVKGWMYRHGLMNLLLMLKFSCATRLVAALSRDLLVDFIPFLLRIADSLASPLQGGADREPEIIEQIFISWSYIMMYLQKYLIRDLVYLLKVTVKLRFYPKDYVQEFMAEALSFLLRNAPDEQLQKLVKCPGERDIRIFKLLSKYIKDPLLARKFVDVLLPFVAKKAKVSYLCSEAVKSFEKLFQR</sequence>
<dbReference type="GeneID" id="109022156"/>
<dbReference type="Proteomes" id="UP000235220">
    <property type="component" value="Chromosome 5"/>
</dbReference>
<gene>
    <name evidence="2 3 4" type="primary">LOC109022156</name>
</gene>
<dbReference type="AlphaFoldDB" id="A0A2I4HWP7"/>
<evidence type="ECO:0000313" key="4">
    <source>
        <dbReference type="RefSeq" id="XP_035546349.1"/>
    </source>
</evidence>
<name>A0A2I4HWP7_JUGRE</name>
<dbReference type="InterPro" id="IPR052575">
    <property type="entry name" value="SSU_processome_comp_20"/>
</dbReference>
<dbReference type="PANTHER" id="PTHR17695:SF11">
    <property type="entry name" value="SMALL SUBUNIT PROCESSOME COMPONENT 20 HOMOLOG"/>
    <property type="match status" value="1"/>
</dbReference>